<proteinExistence type="predicted"/>
<organism evidence="1 2">
    <name type="scientific">Ascodesmis nigricans</name>
    <dbReference type="NCBI Taxonomy" id="341454"/>
    <lineage>
        <taxon>Eukaryota</taxon>
        <taxon>Fungi</taxon>
        <taxon>Dikarya</taxon>
        <taxon>Ascomycota</taxon>
        <taxon>Pezizomycotina</taxon>
        <taxon>Pezizomycetes</taxon>
        <taxon>Pezizales</taxon>
        <taxon>Ascodesmidaceae</taxon>
        <taxon>Ascodesmis</taxon>
    </lineage>
</organism>
<sequence>MVSTIIPLNVTSMIPLHVPLSQPHLSFTPHLPHLTVPPIIRHIHQCTTITSLPPLFSTLQPPHRREHSPQASHRHRQYHLKYMHL</sequence>
<dbReference type="AlphaFoldDB" id="A0A4V3SIC1"/>
<dbReference type="Proteomes" id="UP000298138">
    <property type="component" value="Unassembled WGS sequence"/>
</dbReference>
<protein>
    <submittedName>
        <fullName evidence="1">Uncharacterized protein</fullName>
    </submittedName>
</protein>
<reference evidence="1 2" key="1">
    <citation type="submission" date="2019-04" db="EMBL/GenBank/DDBJ databases">
        <title>Comparative genomics and transcriptomics to analyze fruiting body development in filamentous ascomycetes.</title>
        <authorList>
            <consortium name="DOE Joint Genome Institute"/>
            <person name="Lutkenhaus R."/>
            <person name="Traeger S."/>
            <person name="Breuer J."/>
            <person name="Kuo A."/>
            <person name="Lipzen A."/>
            <person name="Pangilinan J."/>
            <person name="Dilworth D."/>
            <person name="Sandor L."/>
            <person name="Poggeler S."/>
            <person name="Barry K."/>
            <person name="Grigoriev I.V."/>
            <person name="Nowrousian M."/>
        </authorList>
    </citation>
    <scope>NUCLEOTIDE SEQUENCE [LARGE SCALE GENOMIC DNA]</scope>
    <source>
        <strain evidence="1 2">CBS 389.68</strain>
    </source>
</reference>
<evidence type="ECO:0000313" key="1">
    <source>
        <dbReference type="EMBL" id="TGZ79585.1"/>
    </source>
</evidence>
<gene>
    <name evidence="1" type="ORF">EX30DRAFT_79059</name>
</gene>
<accession>A0A4V3SIC1</accession>
<keyword evidence="2" id="KW-1185">Reference proteome</keyword>
<evidence type="ECO:0000313" key="2">
    <source>
        <dbReference type="Proteomes" id="UP000298138"/>
    </source>
</evidence>
<dbReference type="EMBL" id="ML220130">
    <property type="protein sequence ID" value="TGZ79585.1"/>
    <property type="molecule type" value="Genomic_DNA"/>
</dbReference>
<dbReference type="InParanoid" id="A0A4V3SIC1"/>
<name>A0A4V3SIC1_9PEZI</name>